<gene>
    <name evidence="10" type="ORF">ABL78_8295</name>
</gene>
<evidence type="ECO:0000256" key="1">
    <source>
        <dbReference type="ARBA" id="ARBA00004167"/>
    </source>
</evidence>
<evidence type="ECO:0000313" key="10">
    <source>
        <dbReference type="EMBL" id="KPI82691.1"/>
    </source>
</evidence>
<evidence type="ECO:0000259" key="9">
    <source>
        <dbReference type="PROSITE" id="PS50192"/>
    </source>
</evidence>
<dbReference type="PROSITE" id="PS50192">
    <property type="entry name" value="T_SNARE"/>
    <property type="match status" value="1"/>
</dbReference>
<keyword evidence="11" id="KW-1185">Reference proteome</keyword>
<dbReference type="OrthoDB" id="19261at2759"/>
<proteinExistence type="predicted"/>
<keyword evidence="4 8" id="KW-1133">Transmembrane helix</keyword>
<dbReference type="GO" id="GO:0005737">
    <property type="term" value="C:cytoplasm"/>
    <property type="evidence" value="ECO:0007669"/>
    <property type="project" value="UniProtKB-ARBA"/>
</dbReference>
<comment type="subcellular location">
    <subcellularLocation>
        <location evidence="1">Membrane</location>
        <topology evidence="1">Single-pass membrane protein</topology>
    </subcellularLocation>
</comment>
<feature type="region of interest" description="Disordered" evidence="7">
    <location>
        <begin position="26"/>
        <end position="46"/>
    </location>
</feature>
<dbReference type="VEuPathDB" id="TriTrypDB:Lsey_0599_0010"/>
<evidence type="ECO:0000256" key="6">
    <source>
        <dbReference type="SAM" id="Coils"/>
    </source>
</evidence>
<organism evidence="10 11">
    <name type="scientific">Leptomonas seymouri</name>
    <dbReference type="NCBI Taxonomy" id="5684"/>
    <lineage>
        <taxon>Eukaryota</taxon>
        <taxon>Discoba</taxon>
        <taxon>Euglenozoa</taxon>
        <taxon>Kinetoplastea</taxon>
        <taxon>Metakinetoplastina</taxon>
        <taxon>Trypanosomatida</taxon>
        <taxon>Trypanosomatidae</taxon>
        <taxon>Leishmaniinae</taxon>
        <taxon>Leptomonas</taxon>
    </lineage>
</organism>
<dbReference type="GO" id="GO:0016020">
    <property type="term" value="C:membrane"/>
    <property type="evidence" value="ECO:0007669"/>
    <property type="project" value="UniProtKB-SubCell"/>
</dbReference>
<comment type="caution">
    <text evidence="10">The sequence shown here is derived from an EMBL/GenBank/DDBJ whole genome shotgun (WGS) entry which is preliminary data.</text>
</comment>
<dbReference type="GO" id="GO:0012505">
    <property type="term" value="C:endomembrane system"/>
    <property type="evidence" value="ECO:0007669"/>
    <property type="project" value="UniProtKB-ARBA"/>
</dbReference>
<dbReference type="EMBL" id="LJSK01000599">
    <property type="protein sequence ID" value="KPI82691.1"/>
    <property type="molecule type" value="Genomic_DNA"/>
</dbReference>
<sequence length="322" mass="37212">MDYLPNTDGLMRSTLRESIRRLHRIRAKAGAKDEQESESTTGDPFEDLTNAFIRMATRTKNNINERNEGCRQHGQDRMAIEQSNEIRRDFRRMEETLVELKKLVDEADHRLAKENKKKKPKASKLQLLQRNYDGKRSQYADCEGTLQNLKEMDAQRIESRKKDINTFEEMQLGKKAQLREQLMGMRRTKDANGSPVGPSDVVFVDNTVGGGRLQDNEETKEQMKVIAAQDAKINAGLDRLKEGVGRLHEVAVQIGAQIDMQNEMLEKTEQTIDKQTQQLRRINYRLNKFMKNTRPMNCFLYLCCVFLIIAIVGFFLVQLNVI</sequence>
<accession>A0A0N1P9J7</accession>
<feature type="coiled-coil region" evidence="6">
    <location>
        <begin position="83"/>
        <end position="117"/>
    </location>
</feature>
<name>A0A0N1P9J7_LEPSE</name>
<protein>
    <recommendedName>
        <fullName evidence="9">t-SNARE coiled-coil homology domain-containing protein</fullName>
    </recommendedName>
</protein>
<feature type="domain" description="T-SNARE coiled-coil homology" evidence="9">
    <location>
        <begin position="227"/>
        <end position="289"/>
    </location>
</feature>
<keyword evidence="6" id="KW-0175">Coiled coil</keyword>
<dbReference type="Proteomes" id="UP000038009">
    <property type="component" value="Unassembled WGS sequence"/>
</dbReference>
<dbReference type="OMA" id="TRPMNCF"/>
<evidence type="ECO:0000313" key="11">
    <source>
        <dbReference type="Proteomes" id="UP000038009"/>
    </source>
</evidence>
<keyword evidence="2" id="KW-0813">Transport</keyword>
<feature type="transmembrane region" description="Helical" evidence="8">
    <location>
        <begin position="298"/>
        <end position="319"/>
    </location>
</feature>
<evidence type="ECO:0000256" key="2">
    <source>
        <dbReference type="ARBA" id="ARBA00022448"/>
    </source>
</evidence>
<feature type="coiled-coil region" evidence="6">
    <location>
        <begin position="258"/>
        <end position="285"/>
    </location>
</feature>
<keyword evidence="3 8" id="KW-0812">Transmembrane</keyword>
<dbReference type="AlphaFoldDB" id="A0A0N1P9J7"/>
<evidence type="ECO:0000256" key="5">
    <source>
        <dbReference type="ARBA" id="ARBA00023136"/>
    </source>
</evidence>
<evidence type="ECO:0000256" key="8">
    <source>
        <dbReference type="SAM" id="Phobius"/>
    </source>
</evidence>
<reference evidence="10 11" key="1">
    <citation type="journal article" date="2015" name="PLoS Pathog.">
        <title>Leptomonas seymouri: Adaptations to the Dixenous Life Cycle Analyzed by Genome Sequencing, Transcriptome Profiling and Co-infection with Leishmania donovani.</title>
        <authorList>
            <person name="Kraeva N."/>
            <person name="Butenko A."/>
            <person name="Hlavacova J."/>
            <person name="Kostygov A."/>
            <person name="Myskova J."/>
            <person name="Grybchuk D."/>
            <person name="Lestinova T."/>
            <person name="Votypka J."/>
            <person name="Volf P."/>
            <person name="Opperdoes F."/>
            <person name="Flegontov P."/>
            <person name="Lukes J."/>
            <person name="Yurchenko V."/>
        </authorList>
    </citation>
    <scope>NUCLEOTIDE SEQUENCE [LARGE SCALE GENOMIC DNA]</scope>
    <source>
        <strain evidence="10 11">ATCC 30220</strain>
    </source>
</reference>
<evidence type="ECO:0000256" key="4">
    <source>
        <dbReference type="ARBA" id="ARBA00022989"/>
    </source>
</evidence>
<keyword evidence="5 8" id="KW-0472">Membrane</keyword>
<dbReference type="Gene3D" id="1.20.5.110">
    <property type="match status" value="1"/>
</dbReference>
<dbReference type="SUPFAM" id="SSF58038">
    <property type="entry name" value="SNARE fusion complex"/>
    <property type="match status" value="1"/>
</dbReference>
<dbReference type="InterPro" id="IPR000727">
    <property type="entry name" value="T_SNARE_dom"/>
</dbReference>
<evidence type="ECO:0000256" key="3">
    <source>
        <dbReference type="ARBA" id="ARBA00022692"/>
    </source>
</evidence>
<dbReference type="PANTHER" id="PTHR12791">
    <property type="entry name" value="GOLGI SNARE BET1-RELATED"/>
    <property type="match status" value="1"/>
</dbReference>
<evidence type="ECO:0000256" key="7">
    <source>
        <dbReference type="SAM" id="MobiDB-lite"/>
    </source>
</evidence>